<dbReference type="InterPro" id="IPR041664">
    <property type="entry name" value="AAA_16"/>
</dbReference>
<dbReference type="Proteomes" id="UP000324376">
    <property type="component" value="Unassembled WGS sequence"/>
</dbReference>
<dbReference type="Gene3D" id="3.40.50.300">
    <property type="entry name" value="P-loop containing nucleotide triphosphate hydrolases"/>
    <property type="match status" value="1"/>
</dbReference>
<proteinExistence type="predicted"/>
<dbReference type="AlphaFoldDB" id="A0A5S5C8S1"/>
<dbReference type="InterPro" id="IPR027417">
    <property type="entry name" value="P-loop_NTPase"/>
</dbReference>
<dbReference type="OrthoDB" id="1109088at2"/>
<comment type="caution">
    <text evidence="2">The sequence shown here is derived from an EMBL/GenBank/DDBJ whole genome shotgun (WGS) entry which is preliminary data.</text>
</comment>
<dbReference type="InterPro" id="IPR003593">
    <property type="entry name" value="AAA+_ATPase"/>
</dbReference>
<dbReference type="Pfam" id="PF13191">
    <property type="entry name" value="AAA_16"/>
    <property type="match status" value="1"/>
</dbReference>
<evidence type="ECO:0000313" key="2">
    <source>
        <dbReference type="EMBL" id="TYP74383.1"/>
    </source>
</evidence>
<evidence type="ECO:0000313" key="3">
    <source>
        <dbReference type="Proteomes" id="UP000324376"/>
    </source>
</evidence>
<evidence type="ECO:0000259" key="1">
    <source>
        <dbReference type="SMART" id="SM00382"/>
    </source>
</evidence>
<feature type="domain" description="AAA+ ATPase" evidence="1">
    <location>
        <begin position="685"/>
        <end position="828"/>
    </location>
</feature>
<gene>
    <name evidence="2" type="ORF">BD809_104203</name>
</gene>
<keyword evidence="3" id="KW-1185">Reference proteome</keyword>
<protein>
    <submittedName>
        <fullName evidence="2">AAA ATPase-like protein</fullName>
    </submittedName>
</protein>
<reference evidence="2 3" key="1">
    <citation type="submission" date="2019-07" db="EMBL/GenBank/DDBJ databases">
        <title>Genomic Encyclopedia of Archaeal and Bacterial Type Strains, Phase II (KMG-II): from individual species to whole genera.</title>
        <authorList>
            <person name="Goeker M."/>
        </authorList>
    </citation>
    <scope>NUCLEOTIDE SEQUENCE [LARGE SCALE GENOMIC DNA]</scope>
    <source>
        <strain evidence="2 3">DSM 17527</strain>
    </source>
</reference>
<dbReference type="SUPFAM" id="SSF52540">
    <property type="entry name" value="P-loop containing nucleoside triphosphate hydrolases"/>
    <property type="match status" value="1"/>
</dbReference>
<dbReference type="SMART" id="SM00382">
    <property type="entry name" value="AAA"/>
    <property type="match status" value="1"/>
</dbReference>
<name>A0A5S5C8S1_9FLAO</name>
<accession>A0A5S5C8S1</accession>
<dbReference type="RefSeq" id="WP_148782491.1">
    <property type="nucleotide sequence ID" value="NZ_VNHU01000004.1"/>
</dbReference>
<organism evidence="2 3">
    <name type="scientific">Aquimarina intermedia</name>
    <dbReference type="NCBI Taxonomy" id="350814"/>
    <lineage>
        <taxon>Bacteria</taxon>
        <taxon>Pseudomonadati</taxon>
        <taxon>Bacteroidota</taxon>
        <taxon>Flavobacteriia</taxon>
        <taxon>Flavobacteriales</taxon>
        <taxon>Flavobacteriaceae</taxon>
        <taxon>Aquimarina</taxon>
    </lineage>
</organism>
<dbReference type="EMBL" id="VNHU01000004">
    <property type="protein sequence ID" value="TYP74383.1"/>
    <property type="molecule type" value="Genomic_DNA"/>
</dbReference>
<sequence>MEESILKSRESLENIYREKLLPVFNQRLEMHHTIILSIQEVQKVLQSKTFTASEKKDALKSFIAYKKDLNKYIENYFTPHKYTISNHPFQEYHAVLDQYLETLEETVSRVQDSARFYPDTTDTRTIKFKKYTKRTAFKLSKLPVRFANIFRRLFKKTEKPIHYWKQTIPLKNLTQFYFKSEFTHRLLPLVNEAYKEITAVTNMYWSIDYEIDKKINSFLEGNESFDVSSLSIASLELRVRITDKIEALSKKVDAIFNEVFTLYKDAISKADTVELSKNEFSPQKLSERQKQTELLLLKNEQRWDSTYEVLKDDWGLDNEIYSIVFTILSDYYSAKKQIADRAVLISTHLNTIVAYLNVIKNRILETDKGSELKVMIKDEIETIRKKFIPKIIVDSTTFISSQDLPVVLTNFESAIQEQLKNVSQKRAISTDSDYLTPTKASDINYTSPSELINYESWPLFSKKINTAKIDMSVRINEVVETIEAFGQIIEFNLESALSLFDEKSIGDDPKTVAVDGIQRSLDKITTLKQSVLEWETTNHQILYPGIDDFIKNSIALTETENIYNIRLTIAKAKSVEKSKALKQKVVTTIKNFIPIALATLRSTWVKSKGTIQGFLLRTGIYKPATSISKDLSEFLKEEKEALEQLPFVYKRLFHSETFTNEDLFVGRTQDLATLNTALESWKRNRYATVIISGERGSGKTSLLHSFINTIPKATKTYLLAPKDTLYTTQEFFAFLNQSFGQQYQTFEEWVTYFNSGSKKVVVLENIQFLFVRKVNGFAVLHQISELLYATHASVLWILTCSKYSYQYLDKSLQISEHFPYRIDIDDIDNDTMTHALLQRHKKSGYDLLFEEPPKEYMTKKLLKSNDKDKQRMLREDFFKDLNKIARSNSKIAFTYWLRSTTTVSDNVITLRSLKSIDVTFLEKLASNKLFILHAIVLQEKLKAEEIVSLSGFDRQKVSRIINSLYENGLLTLDEEGYYNINILLYRQITTLLRSKNFIY</sequence>